<sequence>MHISEVKTAFKIADVEYVKDSTKLNFNYLKDLKDENNQSLSQNILTQNVARVYLIVVDGEIKKIGGSQADGGIKSTLNIYKDGGVKGRPSIRSFGVWYFLYHTILTGAKIEFYMIYQPNFETQVKGLFGFCAIKDASISYKLLEQACLTDYRNNSNDALPEWNVQEQGKDWPNDIKDEHANITQKAQNREKAIHRKAIDKPSGTLKD</sequence>
<dbReference type="GO" id="GO:0004519">
    <property type="term" value="F:endonuclease activity"/>
    <property type="evidence" value="ECO:0007669"/>
    <property type="project" value="UniProtKB-KW"/>
</dbReference>
<accession>A0A060PTW1</accession>
<dbReference type="REBASE" id="87592">
    <property type="entry name" value="HpyNY40ORF1087P"/>
</dbReference>
<feature type="region of interest" description="Disordered" evidence="1">
    <location>
        <begin position="187"/>
        <end position="207"/>
    </location>
</feature>
<evidence type="ECO:0000313" key="2">
    <source>
        <dbReference type="EMBL" id="BAO98095.1"/>
    </source>
</evidence>
<dbReference type="RefSeq" id="WP_024369542.1">
    <property type="nucleotide sequence ID" value="NZ_AP014523.1"/>
</dbReference>
<dbReference type="AlphaFoldDB" id="A0A060PTW1"/>
<dbReference type="CDD" id="cd10436">
    <property type="entry name" value="GIY-YIG_EndoII_Hpy188I_like"/>
    <property type="match status" value="1"/>
</dbReference>
<evidence type="ECO:0000313" key="3">
    <source>
        <dbReference type="Proteomes" id="UP000031662"/>
    </source>
</evidence>
<proteinExistence type="predicted"/>
<organism evidence="2 3">
    <name type="scientific">Helicobacter pylori NY40</name>
    <dbReference type="NCBI Taxonomy" id="1426844"/>
    <lineage>
        <taxon>Bacteria</taxon>
        <taxon>Pseudomonadati</taxon>
        <taxon>Campylobacterota</taxon>
        <taxon>Epsilonproteobacteria</taxon>
        <taxon>Campylobacterales</taxon>
        <taxon>Helicobacteraceae</taxon>
        <taxon>Helicobacter</taxon>
    </lineage>
</organism>
<keyword evidence="2" id="KW-0540">Nuclease</keyword>
<name>A0A060PTW1_HELPX</name>
<reference evidence="2 3" key="1">
    <citation type="submission" date="2013-11" db="EMBL/GenBank/DDBJ databases">
        <title>Estimation of Helicobacter pylori bacteriophage ecology using H. pylori isolates.</title>
        <authorList>
            <person name="Uchiyama J."/>
            <person name="Takemura-Uchiyama I."/>
            <person name="Ujihara T."/>
            <person name="Matsuzaki S."/>
        </authorList>
    </citation>
    <scope>NUCLEOTIDE SEQUENCE [LARGE SCALE GENOMIC DNA]</scope>
    <source>
        <strain evidence="2 3">NY40</strain>
    </source>
</reference>
<keyword evidence="2" id="KW-0255">Endonuclease</keyword>
<dbReference type="InterPro" id="IPR044556">
    <property type="entry name" value="EndoII-like_GIY-YIG"/>
</dbReference>
<dbReference type="Proteomes" id="UP000031662">
    <property type="component" value="Chromosome"/>
</dbReference>
<dbReference type="HOGENOM" id="CLU_118057_0_0_7"/>
<keyword evidence="2" id="KW-0378">Hydrolase</keyword>
<evidence type="ECO:0000256" key="1">
    <source>
        <dbReference type="SAM" id="MobiDB-lite"/>
    </source>
</evidence>
<dbReference type="Gene3D" id="3.40.1440.50">
    <property type="match status" value="1"/>
</dbReference>
<gene>
    <name evidence="2" type="ORF">NY40_1088</name>
</gene>
<protein>
    <submittedName>
        <fullName evidence="2">Type II restriction endonuclease</fullName>
    </submittedName>
</protein>
<dbReference type="EMBL" id="AP014523">
    <property type="protein sequence ID" value="BAO98095.1"/>
    <property type="molecule type" value="Genomic_DNA"/>
</dbReference>